<gene>
    <name evidence="1" type="ORF">AUF17_04070</name>
</gene>
<name>A0A8B5W224_ENTAV</name>
<comment type="caution">
    <text evidence="1">The sequence shown here is derived from an EMBL/GenBank/DDBJ whole genome shotgun (WGS) entry which is preliminary data.</text>
</comment>
<accession>A0A8B5W224</accession>
<evidence type="ECO:0000313" key="2">
    <source>
        <dbReference type="Proteomes" id="UP000316316"/>
    </source>
</evidence>
<dbReference type="RefSeq" id="WP_144324609.1">
    <property type="nucleotide sequence ID" value="NZ_JARPXA010000002.1"/>
</dbReference>
<protein>
    <submittedName>
        <fullName evidence="1">Uncharacterized protein</fullName>
    </submittedName>
</protein>
<dbReference type="EMBL" id="PDXQ01000001">
    <property type="protein sequence ID" value="TRZ33296.1"/>
    <property type="molecule type" value="Genomic_DNA"/>
</dbReference>
<reference evidence="1 2" key="1">
    <citation type="submission" date="2017-10" db="EMBL/GenBank/DDBJ databases">
        <title>FDA dAtabase for Regulatory Grade micrObial Sequences (FDA-ARGOS): Supporting development and validation of Infectious Disease Dx tests.</title>
        <authorList>
            <person name="Campos J."/>
            <person name="Goldberg B."/>
            <person name="Tallon L.J."/>
            <person name="Sadzewicz L."/>
            <person name="Sengamalay N."/>
            <person name="Ott S."/>
            <person name="Godinez A."/>
            <person name="Nagaraj S."/>
            <person name="Vyas G."/>
            <person name="Aluvathingal J."/>
            <person name="Nadendla S."/>
            <person name="Geyer C."/>
            <person name="Nandy P."/>
            <person name="Hobson J."/>
            <person name="Sichtig H."/>
        </authorList>
    </citation>
    <scope>NUCLEOTIDE SEQUENCE [LARGE SCALE GENOMIC DNA]</scope>
    <source>
        <strain evidence="1 2">FDAARGOS_185</strain>
    </source>
</reference>
<evidence type="ECO:0000313" key="1">
    <source>
        <dbReference type="EMBL" id="TRZ33296.1"/>
    </source>
</evidence>
<proteinExistence type="predicted"/>
<sequence>MQNSEQFLKDIKEVIADIQTDDRQLIENAKFTMEHFKTTDYIVGGKFTKTGRVAKFNFKKSDDQFEYLSFVQDEPFTEIEGE</sequence>
<dbReference type="Proteomes" id="UP000316316">
    <property type="component" value="Unassembled WGS sequence"/>
</dbReference>
<dbReference type="AlphaFoldDB" id="A0A8B5W224"/>
<organism evidence="1 2">
    <name type="scientific">Enterococcus avium</name>
    <name type="common">Streptococcus avium</name>
    <dbReference type="NCBI Taxonomy" id="33945"/>
    <lineage>
        <taxon>Bacteria</taxon>
        <taxon>Bacillati</taxon>
        <taxon>Bacillota</taxon>
        <taxon>Bacilli</taxon>
        <taxon>Lactobacillales</taxon>
        <taxon>Enterococcaceae</taxon>
        <taxon>Enterococcus</taxon>
    </lineage>
</organism>